<dbReference type="SUPFAM" id="SSF55785">
    <property type="entry name" value="PYP-like sensor domain (PAS domain)"/>
    <property type="match status" value="1"/>
</dbReference>
<organism evidence="10 11">
    <name type="scientific">Streptomyces syringium</name>
    <dbReference type="NCBI Taxonomy" id="76729"/>
    <lineage>
        <taxon>Bacteria</taxon>
        <taxon>Bacillati</taxon>
        <taxon>Actinomycetota</taxon>
        <taxon>Actinomycetes</taxon>
        <taxon>Kitasatosporales</taxon>
        <taxon>Streptomycetaceae</taxon>
        <taxon>Streptomyces</taxon>
    </lineage>
</organism>
<evidence type="ECO:0000256" key="8">
    <source>
        <dbReference type="SAM" id="MobiDB-lite"/>
    </source>
</evidence>
<dbReference type="EMBL" id="JAGIOH010000001">
    <property type="protein sequence ID" value="MBP2402862.1"/>
    <property type="molecule type" value="Genomic_DNA"/>
</dbReference>
<sequence>MSDMASEDRERLGAVLEALPPGALLQSPDDRVLAVNQKFVRMFDLAGRADLSPGAPLGPLLPLVRAFFTADHTGPRALDGLPAHRRIHRVAEIPLDDGRVIRREVEPLRHEGAYLGALWLFDDISERKRRERDLERDNLALTELARQRNAFTAAASHELRTPLSSISSFCELLTDPAFGELTEDQRSFLDAIGRNAERMQRVISDLLLTTRMRAAGPQLEFGPVEVDRMLEDAVLDRIGTGAGPGVFTVVDCAPGPALRGDRHRLRHVLVNLLENAAKFTPPDGRITVTAAPRDDHWEIEVADTGIGIPEQYREEIFTGFVRAPNAQHGGYPGTGLGLAISRTIVQLHGGTITAGGREGEGAAFLIRLPVAGPGPAPAAARGAAAGGAATGEAPA</sequence>
<dbReference type="CDD" id="cd00082">
    <property type="entry name" value="HisKA"/>
    <property type="match status" value="1"/>
</dbReference>
<dbReference type="InterPro" id="IPR050736">
    <property type="entry name" value="Sensor_HK_Regulatory"/>
</dbReference>
<evidence type="ECO:0000256" key="6">
    <source>
        <dbReference type="ARBA" id="ARBA00022777"/>
    </source>
</evidence>
<gene>
    <name evidence="10" type="ORF">JO379_002331</name>
</gene>
<keyword evidence="4" id="KW-0597">Phosphoprotein</keyword>
<protein>
    <recommendedName>
        <fullName evidence="3">histidine kinase</fullName>
        <ecNumber evidence="3">2.7.13.3</ecNumber>
    </recommendedName>
</protein>
<name>A0ABS4Y253_9ACTN</name>
<reference evidence="10 11" key="1">
    <citation type="submission" date="2021-03" db="EMBL/GenBank/DDBJ databases">
        <title>Sequencing the genomes of 1000 actinobacteria strains.</title>
        <authorList>
            <person name="Klenk H.-P."/>
        </authorList>
    </citation>
    <scope>NUCLEOTIDE SEQUENCE [LARGE SCALE GENOMIC DNA]</scope>
    <source>
        <strain evidence="10 11">DSM 41480</strain>
    </source>
</reference>
<dbReference type="PRINTS" id="PR00344">
    <property type="entry name" value="BCTRLSENSOR"/>
</dbReference>
<dbReference type="InterPro" id="IPR035965">
    <property type="entry name" value="PAS-like_dom_sf"/>
</dbReference>
<proteinExistence type="predicted"/>
<dbReference type="InterPro" id="IPR004358">
    <property type="entry name" value="Sig_transdc_His_kin-like_C"/>
</dbReference>
<keyword evidence="6 10" id="KW-0418">Kinase</keyword>
<dbReference type="PROSITE" id="PS50109">
    <property type="entry name" value="HIS_KIN"/>
    <property type="match status" value="1"/>
</dbReference>
<dbReference type="PANTHER" id="PTHR43711:SF1">
    <property type="entry name" value="HISTIDINE KINASE 1"/>
    <property type="match status" value="1"/>
</dbReference>
<dbReference type="InterPro" id="IPR003661">
    <property type="entry name" value="HisK_dim/P_dom"/>
</dbReference>
<dbReference type="SUPFAM" id="SSF55874">
    <property type="entry name" value="ATPase domain of HSP90 chaperone/DNA topoisomerase II/histidine kinase"/>
    <property type="match status" value="1"/>
</dbReference>
<keyword evidence="11" id="KW-1185">Reference proteome</keyword>
<evidence type="ECO:0000313" key="10">
    <source>
        <dbReference type="EMBL" id="MBP2402862.1"/>
    </source>
</evidence>
<comment type="caution">
    <text evidence="10">The sequence shown here is derived from an EMBL/GenBank/DDBJ whole genome shotgun (WGS) entry which is preliminary data.</text>
</comment>
<evidence type="ECO:0000256" key="2">
    <source>
        <dbReference type="ARBA" id="ARBA00004236"/>
    </source>
</evidence>
<dbReference type="Gene3D" id="3.30.565.10">
    <property type="entry name" value="Histidine kinase-like ATPase, C-terminal domain"/>
    <property type="match status" value="1"/>
</dbReference>
<evidence type="ECO:0000256" key="5">
    <source>
        <dbReference type="ARBA" id="ARBA00022679"/>
    </source>
</evidence>
<accession>A0ABS4Y253</accession>
<dbReference type="InterPro" id="IPR005467">
    <property type="entry name" value="His_kinase_dom"/>
</dbReference>
<dbReference type="Pfam" id="PF02518">
    <property type="entry name" value="HATPase_c"/>
    <property type="match status" value="1"/>
</dbReference>
<keyword evidence="5" id="KW-0808">Transferase</keyword>
<evidence type="ECO:0000256" key="7">
    <source>
        <dbReference type="ARBA" id="ARBA00023012"/>
    </source>
</evidence>
<dbReference type="Gene3D" id="3.30.450.20">
    <property type="entry name" value="PAS domain"/>
    <property type="match status" value="1"/>
</dbReference>
<dbReference type="SMART" id="SM00387">
    <property type="entry name" value="HATPase_c"/>
    <property type="match status" value="1"/>
</dbReference>
<keyword evidence="7" id="KW-0902">Two-component regulatory system</keyword>
<dbReference type="PANTHER" id="PTHR43711">
    <property type="entry name" value="TWO-COMPONENT HISTIDINE KINASE"/>
    <property type="match status" value="1"/>
</dbReference>
<dbReference type="EC" id="2.7.13.3" evidence="3"/>
<feature type="region of interest" description="Disordered" evidence="8">
    <location>
        <begin position="376"/>
        <end position="395"/>
    </location>
</feature>
<dbReference type="Pfam" id="PF00512">
    <property type="entry name" value="HisKA"/>
    <property type="match status" value="1"/>
</dbReference>
<dbReference type="GO" id="GO:0016301">
    <property type="term" value="F:kinase activity"/>
    <property type="evidence" value="ECO:0007669"/>
    <property type="project" value="UniProtKB-KW"/>
</dbReference>
<dbReference type="InterPro" id="IPR003594">
    <property type="entry name" value="HATPase_dom"/>
</dbReference>
<evidence type="ECO:0000256" key="1">
    <source>
        <dbReference type="ARBA" id="ARBA00000085"/>
    </source>
</evidence>
<dbReference type="Gene3D" id="1.10.287.130">
    <property type="match status" value="1"/>
</dbReference>
<feature type="domain" description="Histidine kinase" evidence="9">
    <location>
        <begin position="154"/>
        <end position="372"/>
    </location>
</feature>
<dbReference type="InterPro" id="IPR036097">
    <property type="entry name" value="HisK_dim/P_sf"/>
</dbReference>
<dbReference type="SUPFAM" id="SSF47384">
    <property type="entry name" value="Homodimeric domain of signal transducing histidine kinase"/>
    <property type="match status" value="1"/>
</dbReference>
<comment type="subcellular location">
    <subcellularLocation>
        <location evidence="2">Cell membrane</location>
    </subcellularLocation>
</comment>
<evidence type="ECO:0000256" key="4">
    <source>
        <dbReference type="ARBA" id="ARBA00022553"/>
    </source>
</evidence>
<evidence type="ECO:0000259" key="9">
    <source>
        <dbReference type="PROSITE" id="PS50109"/>
    </source>
</evidence>
<comment type="catalytic activity">
    <reaction evidence="1">
        <text>ATP + protein L-histidine = ADP + protein N-phospho-L-histidine.</text>
        <dbReference type="EC" id="2.7.13.3"/>
    </reaction>
</comment>
<dbReference type="InterPro" id="IPR036890">
    <property type="entry name" value="HATPase_C_sf"/>
</dbReference>
<dbReference type="SMART" id="SM00388">
    <property type="entry name" value="HisKA"/>
    <property type="match status" value="1"/>
</dbReference>
<dbReference type="CDD" id="cd00075">
    <property type="entry name" value="HATPase"/>
    <property type="match status" value="1"/>
</dbReference>
<dbReference type="Proteomes" id="UP001519291">
    <property type="component" value="Unassembled WGS sequence"/>
</dbReference>
<evidence type="ECO:0000256" key="3">
    <source>
        <dbReference type="ARBA" id="ARBA00012438"/>
    </source>
</evidence>
<evidence type="ECO:0000313" key="11">
    <source>
        <dbReference type="Proteomes" id="UP001519291"/>
    </source>
</evidence>